<evidence type="ECO:0000313" key="1">
    <source>
        <dbReference type="EMBL" id="UVM80029.1"/>
    </source>
</evidence>
<protein>
    <submittedName>
        <fullName evidence="1">Uncharacterized protein</fullName>
    </submittedName>
</protein>
<evidence type="ECO:0000313" key="2">
    <source>
        <dbReference type="Proteomes" id="UP001160541"/>
    </source>
</evidence>
<name>A0ABY5T497_9VIRU</name>
<proteinExistence type="predicted"/>
<keyword evidence="2" id="KW-1185">Reference proteome</keyword>
<accession>A0ABY5T497</accession>
<dbReference type="EMBL" id="OP030734">
    <property type="protein sequence ID" value="UVM80029.1"/>
    <property type="molecule type" value="Genomic_DNA"/>
</dbReference>
<dbReference type="Proteomes" id="UP001160541">
    <property type="component" value="Segment"/>
</dbReference>
<sequence length="115" mass="13291">MTELISPLFGLLGIALGGIITYTTTRRNNLTTAYQHLVEAQGELKKQIDAQDEKINKLIESRDELQHINDMETSYIRKLGHWLSQFCEIIEDKEFLTRHPKPSLPDELRSRICPL</sequence>
<organism evidence="1 2">
    <name type="scientific">Bacteriophage sp</name>
    <dbReference type="NCBI Taxonomy" id="38018"/>
    <lineage>
        <taxon>Viruses</taxon>
    </lineage>
</organism>
<reference evidence="1" key="1">
    <citation type="submission" date="2022-07" db="EMBL/GenBank/DDBJ databases">
        <title>High-quality bacteriophage genomes in the Japanese 4D cohort.</title>
        <authorList>
            <person name="Nishijima S."/>
        </authorList>
    </citation>
    <scope>NUCLEOTIDE SEQUENCE</scope>
    <source>
        <strain evidence="1">0049_62566</strain>
    </source>
</reference>